<proteinExistence type="predicted"/>
<dbReference type="AlphaFoldDB" id="A0A852VTK1"/>
<feature type="region of interest" description="Disordered" evidence="1">
    <location>
        <begin position="1"/>
        <end position="21"/>
    </location>
</feature>
<dbReference type="EMBL" id="JACCAE010000001">
    <property type="protein sequence ID" value="NYF96901.1"/>
    <property type="molecule type" value="Genomic_DNA"/>
</dbReference>
<evidence type="ECO:0000313" key="3">
    <source>
        <dbReference type="Proteomes" id="UP000554054"/>
    </source>
</evidence>
<gene>
    <name evidence="2" type="ORF">BJY20_000293</name>
</gene>
<name>A0A852VTK1_9MICO</name>
<accession>A0A852VTK1</accession>
<evidence type="ECO:0000313" key="2">
    <source>
        <dbReference type="EMBL" id="NYF96901.1"/>
    </source>
</evidence>
<feature type="compositionally biased region" description="Basic and acidic residues" evidence="1">
    <location>
        <begin position="1"/>
        <end position="12"/>
    </location>
</feature>
<evidence type="ECO:0000256" key="1">
    <source>
        <dbReference type="SAM" id="MobiDB-lite"/>
    </source>
</evidence>
<keyword evidence="3" id="KW-1185">Reference proteome</keyword>
<sequence length="465" mass="51364">MDSEAMDAREEPLEPSQQLSVAGSSAMFQSLAWVFRRGGDQQRQAARQLLLRAGVWMPIETYRVWPVVLPWVVRDNSVAPSKGKADKTGKPLIKTASPATGLLRSDNSPVGTLKNDLPVRWAGGLDETFKSKALKSGTHEWMQSHCWSYLSDTGQSTATHPLTNSFVPNLVWLPHAMGRLTDDERLVFADELRAIAWARYRHVDVDPALRDVVEEAWSLLDPPIADDLQEELTRANEFVVPEKFYQSKTAKVRSISAYLEKLRCREDVSVVKLTPAVYKDSLASVSPDVRSRLQQHLHPFSTAARQFLPPAAVTHQVSGQPKKSHSVGGTGPGSLTKFTIHSPNGTVTGLARSQVALRLVHEVIDVGVTPVQVHEVLKANIRHVPGLAHGEELWRSMSEAGAPATMDKWFVNEPIHDNGDTWVLKKNSWTEELADKAFPALEYLSGGLVQVTSDPVPPITSPDEK</sequence>
<dbReference type="RefSeq" id="WP_185989899.1">
    <property type="nucleotide sequence ID" value="NZ_JACCAE010000001.1"/>
</dbReference>
<dbReference type="Proteomes" id="UP000554054">
    <property type="component" value="Unassembled WGS sequence"/>
</dbReference>
<protein>
    <submittedName>
        <fullName evidence="2">Uncharacterized protein</fullName>
    </submittedName>
</protein>
<organism evidence="2 3">
    <name type="scientific">Janibacter cremeus</name>
    <dbReference type="NCBI Taxonomy" id="1285192"/>
    <lineage>
        <taxon>Bacteria</taxon>
        <taxon>Bacillati</taxon>
        <taxon>Actinomycetota</taxon>
        <taxon>Actinomycetes</taxon>
        <taxon>Micrococcales</taxon>
        <taxon>Intrasporangiaceae</taxon>
        <taxon>Janibacter</taxon>
    </lineage>
</organism>
<reference evidence="2 3" key="1">
    <citation type="submission" date="2020-07" db="EMBL/GenBank/DDBJ databases">
        <title>Sequencing the genomes of 1000 actinobacteria strains.</title>
        <authorList>
            <person name="Klenk H.-P."/>
        </authorList>
    </citation>
    <scope>NUCLEOTIDE SEQUENCE [LARGE SCALE GENOMIC DNA]</scope>
    <source>
        <strain evidence="2 3">DSM 26154</strain>
    </source>
</reference>
<comment type="caution">
    <text evidence="2">The sequence shown here is derived from an EMBL/GenBank/DDBJ whole genome shotgun (WGS) entry which is preliminary data.</text>
</comment>